<feature type="transmembrane region" description="Helical" evidence="9">
    <location>
        <begin position="76"/>
        <end position="95"/>
    </location>
</feature>
<sequence>MAASAMAGQQIEMMGAAAARPRRRTESVAERNRALLEAQHKARRGPTPEVFFAKHLDNTRLVKADDPERRREMRQFAVVMSMLFVLVMVYVWQHFLAIEIGYRVEAQKQQVEQLREQNHQLRLNEAQLTDPERIDKIAKQLGLDAPQPGQVVRPDGSETNAPVWAEANAPAMAPR</sequence>
<evidence type="ECO:0000313" key="10">
    <source>
        <dbReference type="EMBL" id="RZU42817.1"/>
    </source>
</evidence>
<keyword evidence="7" id="KW-0131">Cell cycle</keyword>
<accession>A0A4Q7YY65</accession>
<evidence type="ECO:0000313" key="11">
    <source>
        <dbReference type="Proteomes" id="UP000292958"/>
    </source>
</evidence>
<evidence type="ECO:0000256" key="7">
    <source>
        <dbReference type="ARBA" id="ARBA00023306"/>
    </source>
</evidence>
<keyword evidence="6 9" id="KW-0472">Membrane</keyword>
<dbReference type="Pfam" id="PF04977">
    <property type="entry name" value="DivIC"/>
    <property type="match status" value="1"/>
</dbReference>
<dbReference type="GO" id="GO:0005886">
    <property type="term" value="C:plasma membrane"/>
    <property type="evidence" value="ECO:0007669"/>
    <property type="project" value="UniProtKB-SubCell"/>
</dbReference>
<feature type="region of interest" description="Disordered" evidence="8">
    <location>
        <begin position="145"/>
        <end position="175"/>
    </location>
</feature>
<evidence type="ECO:0000256" key="2">
    <source>
        <dbReference type="ARBA" id="ARBA00022475"/>
    </source>
</evidence>
<evidence type="ECO:0000256" key="9">
    <source>
        <dbReference type="SAM" id="Phobius"/>
    </source>
</evidence>
<evidence type="ECO:0000256" key="3">
    <source>
        <dbReference type="ARBA" id="ARBA00022618"/>
    </source>
</evidence>
<dbReference type="InterPro" id="IPR007060">
    <property type="entry name" value="FtsL/DivIC"/>
</dbReference>
<keyword evidence="2" id="KW-1003">Cell membrane</keyword>
<evidence type="ECO:0000256" key="1">
    <source>
        <dbReference type="ARBA" id="ARBA00004401"/>
    </source>
</evidence>
<keyword evidence="5 9" id="KW-1133">Transmembrane helix</keyword>
<dbReference type="RefSeq" id="WP_130420909.1">
    <property type="nucleotide sequence ID" value="NZ_SHKW01000001.1"/>
</dbReference>
<dbReference type="Proteomes" id="UP000292958">
    <property type="component" value="Unassembled WGS sequence"/>
</dbReference>
<comment type="subcellular location">
    <subcellularLocation>
        <location evidence="1">Cell membrane</location>
        <topology evidence="1">Single-pass type II membrane protein</topology>
    </subcellularLocation>
</comment>
<name>A0A4Q7YY65_9BACT</name>
<keyword evidence="4 9" id="KW-0812">Transmembrane</keyword>
<evidence type="ECO:0000256" key="5">
    <source>
        <dbReference type="ARBA" id="ARBA00022989"/>
    </source>
</evidence>
<evidence type="ECO:0000256" key="4">
    <source>
        <dbReference type="ARBA" id="ARBA00022692"/>
    </source>
</evidence>
<evidence type="ECO:0000256" key="8">
    <source>
        <dbReference type="SAM" id="MobiDB-lite"/>
    </source>
</evidence>
<protein>
    <submittedName>
        <fullName evidence="10">Cell division protein FtsL</fullName>
    </submittedName>
</protein>
<evidence type="ECO:0000256" key="6">
    <source>
        <dbReference type="ARBA" id="ARBA00023136"/>
    </source>
</evidence>
<keyword evidence="11" id="KW-1185">Reference proteome</keyword>
<dbReference type="GO" id="GO:0051301">
    <property type="term" value="P:cell division"/>
    <property type="evidence" value="ECO:0007669"/>
    <property type="project" value="UniProtKB-KW"/>
</dbReference>
<dbReference type="EMBL" id="SHKW01000001">
    <property type="protein sequence ID" value="RZU42817.1"/>
    <property type="molecule type" value="Genomic_DNA"/>
</dbReference>
<gene>
    <name evidence="10" type="ORF">BDD14_4413</name>
</gene>
<dbReference type="HAMAP" id="MF_00910">
    <property type="entry name" value="FtsL"/>
    <property type="match status" value="1"/>
</dbReference>
<organism evidence="10 11">
    <name type="scientific">Edaphobacter modestus</name>
    <dbReference type="NCBI Taxonomy" id="388466"/>
    <lineage>
        <taxon>Bacteria</taxon>
        <taxon>Pseudomonadati</taxon>
        <taxon>Acidobacteriota</taxon>
        <taxon>Terriglobia</taxon>
        <taxon>Terriglobales</taxon>
        <taxon>Acidobacteriaceae</taxon>
        <taxon>Edaphobacter</taxon>
    </lineage>
</organism>
<keyword evidence="3 10" id="KW-0132">Cell division</keyword>
<dbReference type="InterPro" id="IPR011922">
    <property type="entry name" value="Cell_div_FtsL"/>
</dbReference>
<dbReference type="AlphaFoldDB" id="A0A4Q7YY65"/>
<proteinExistence type="inferred from homology"/>
<dbReference type="OrthoDB" id="129429at2"/>
<reference evidence="10 11" key="1">
    <citation type="submission" date="2019-02" db="EMBL/GenBank/DDBJ databases">
        <title>Genomic Encyclopedia of Archaeal and Bacterial Type Strains, Phase II (KMG-II): from individual species to whole genera.</title>
        <authorList>
            <person name="Goeker M."/>
        </authorList>
    </citation>
    <scope>NUCLEOTIDE SEQUENCE [LARGE SCALE GENOMIC DNA]</scope>
    <source>
        <strain evidence="10 11">DSM 18101</strain>
    </source>
</reference>
<comment type="caution">
    <text evidence="10">The sequence shown here is derived from an EMBL/GenBank/DDBJ whole genome shotgun (WGS) entry which is preliminary data.</text>
</comment>